<sequence length="346" mass="38415">MPKSMSVHRRVESGHTQLAGLSDEQHRDYDSYLLILDHFPDFASEVANKTKEEVEPILLKMKSGQNAAHSTDTCSLKFKITEMVRELYPEEPTAAANLQASWKTNRGFRHDFFGGLLCPCSMDWKDPKVKADLVATPHMVSTAAWPLFFYPKGEYDPEDLCKGILPGELILWAYKAIFLGPSVWYPSKGKAEPSSSCNASVHHTSDSVLIFHLADIGQVHFTLSSGESNIRSGGAFCQTTFYWHIMKFLNDPDFKQDIKELLEWWDSEIVPQSRPEQDALADETTDSFELMKKQAAAKRAGLTDVTNQPPKDGQTPSGSNSGPEKDGQAGLQDGTRSVADKASPLS</sequence>
<feature type="region of interest" description="Disordered" evidence="1">
    <location>
        <begin position="273"/>
        <end position="346"/>
    </location>
</feature>
<feature type="compositionally biased region" description="Polar residues" evidence="1">
    <location>
        <begin position="304"/>
        <end position="322"/>
    </location>
</feature>
<reference evidence="2 3" key="1">
    <citation type="submission" date="2014-06" db="EMBL/GenBank/DDBJ databases">
        <title>Evolutionary Origins and Diversification of the Mycorrhizal Mutualists.</title>
        <authorList>
            <consortium name="DOE Joint Genome Institute"/>
            <consortium name="Mycorrhizal Genomics Consortium"/>
            <person name="Kohler A."/>
            <person name="Kuo A."/>
            <person name="Nagy L.G."/>
            <person name="Floudas D."/>
            <person name="Copeland A."/>
            <person name="Barry K.W."/>
            <person name="Cichocki N."/>
            <person name="Veneault-Fourrey C."/>
            <person name="LaButti K."/>
            <person name="Lindquist E.A."/>
            <person name="Lipzen A."/>
            <person name="Lundell T."/>
            <person name="Morin E."/>
            <person name="Murat C."/>
            <person name="Riley R."/>
            <person name="Ohm R."/>
            <person name="Sun H."/>
            <person name="Tunlid A."/>
            <person name="Henrissat B."/>
            <person name="Grigoriev I.V."/>
            <person name="Hibbett D.S."/>
            <person name="Martin F."/>
        </authorList>
    </citation>
    <scope>NUCLEOTIDE SEQUENCE [LARGE SCALE GENOMIC DNA]</scope>
    <source>
        <strain evidence="2 3">SS14</strain>
    </source>
</reference>
<organism evidence="2 3">
    <name type="scientific">Sphaerobolus stellatus (strain SS14)</name>
    <dbReference type="NCBI Taxonomy" id="990650"/>
    <lineage>
        <taxon>Eukaryota</taxon>
        <taxon>Fungi</taxon>
        <taxon>Dikarya</taxon>
        <taxon>Basidiomycota</taxon>
        <taxon>Agaricomycotina</taxon>
        <taxon>Agaricomycetes</taxon>
        <taxon>Phallomycetidae</taxon>
        <taxon>Geastrales</taxon>
        <taxon>Sphaerobolaceae</taxon>
        <taxon>Sphaerobolus</taxon>
    </lineage>
</organism>
<dbReference type="AlphaFoldDB" id="A0A0C9UKW7"/>
<dbReference type="Proteomes" id="UP000054279">
    <property type="component" value="Unassembled WGS sequence"/>
</dbReference>
<accession>A0A0C9UKW7</accession>
<protein>
    <submittedName>
        <fullName evidence="2">Uncharacterized protein</fullName>
    </submittedName>
</protein>
<evidence type="ECO:0000313" key="3">
    <source>
        <dbReference type="Proteomes" id="UP000054279"/>
    </source>
</evidence>
<dbReference type="InterPro" id="IPR046521">
    <property type="entry name" value="DUF6698"/>
</dbReference>
<dbReference type="EMBL" id="KN837121">
    <property type="protein sequence ID" value="KIJ43718.1"/>
    <property type="molecule type" value="Genomic_DNA"/>
</dbReference>
<dbReference type="HOGENOM" id="CLU_035918_1_0_1"/>
<keyword evidence="3" id="KW-1185">Reference proteome</keyword>
<evidence type="ECO:0000256" key="1">
    <source>
        <dbReference type="SAM" id="MobiDB-lite"/>
    </source>
</evidence>
<dbReference type="Pfam" id="PF20414">
    <property type="entry name" value="DUF6698"/>
    <property type="match status" value="1"/>
</dbReference>
<dbReference type="OrthoDB" id="3160134at2759"/>
<proteinExistence type="predicted"/>
<name>A0A0C9UKW7_SPHS4</name>
<evidence type="ECO:0000313" key="2">
    <source>
        <dbReference type="EMBL" id="KIJ43718.1"/>
    </source>
</evidence>
<gene>
    <name evidence="2" type="ORF">M422DRAFT_252962</name>
</gene>